<protein>
    <recommendedName>
        <fullName evidence="5">L-seryl-tRNA(Sec) kinase</fullName>
    </recommendedName>
</protein>
<dbReference type="InterPro" id="IPR052648">
    <property type="entry name" value="Ser-tRNA(Sec)_kinase"/>
</dbReference>
<name>A0AAV9SGS7_9TELE</name>
<evidence type="ECO:0000313" key="3">
    <source>
        <dbReference type="EMBL" id="KAK5620497.1"/>
    </source>
</evidence>
<dbReference type="GO" id="GO:0016301">
    <property type="term" value="F:kinase activity"/>
    <property type="evidence" value="ECO:0007669"/>
    <property type="project" value="TreeGrafter"/>
</dbReference>
<evidence type="ECO:0000313" key="4">
    <source>
        <dbReference type="Proteomes" id="UP001311232"/>
    </source>
</evidence>
<reference evidence="3 4" key="1">
    <citation type="submission" date="2021-06" db="EMBL/GenBank/DDBJ databases">
        <authorList>
            <person name="Palmer J.M."/>
        </authorList>
    </citation>
    <scope>NUCLEOTIDE SEQUENCE [LARGE SCALE GENOMIC DNA]</scope>
    <source>
        <strain evidence="3 4">MEX-2019</strain>
        <tissue evidence="3">Muscle</tissue>
    </source>
</reference>
<dbReference type="AlphaFoldDB" id="A0AAV9SGS7"/>
<dbReference type="GO" id="GO:0000049">
    <property type="term" value="F:tRNA binding"/>
    <property type="evidence" value="ECO:0007669"/>
    <property type="project" value="TreeGrafter"/>
</dbReference>
<dbReference type="Gene3D" id="3.40.50.300">
    <property type="entry name" value="P-loop containing nucleotide triphosphate hydrolases"/>
    <property type="match status" value="1"/>
</dbReference>
<comment type="caution">
    <text evidence="3">The sequence shown here is derived from an EMBL/GenBank/DDBJ whole genome shotgun (WGS) entry which is preliminary data.</text>
</comment>
<dbReference type="SUPFAM" id="SSF52540">
    <property type="entry name" value="P-loop containing nucleoside triphosphate hydrolases"/>
    <property type="match status" value="1"/>
</dbReference>
<organism evidence="3 4">
    <name type="scientific">Crenichthys baileyi</name>
    <name type="common">White River springfish</name>
    <dbReference type="NCBI Taxonomy" id="28760"/>
    <lineage>
        <taxon>Eukaryota</taxon>
        <taxon>Metazoa</taxon>
        <taxon>Chordata</taxon>
        <taxon>Craniata</taxon>
        <taxon>Vertebrata</taxon>
        <taxon>Euteleostomi</taxon>
        <taxon>Actinopterygii</taxon>
        <taxon>Neopterygii</taxon>
        <taxon>Teleostei</taxon>
        <taxon>Neoteleostei</taxon>
        <taxon>Acanthomorphata</taxon>
        <taxon>Ovalentaria</taxon>
        <taxon>Atherinomorphae</taxon>
        <taxon>Cyprinodontiformes</taxon>
        <taxon>Goodeidae</taxon>
        <taxon>Crenichthys</taxon>
    </lineage>
</organism>
<dbReference type="InterPro" id="IPR027417">
    <property type="entry name" value="P-loop_NTPase"/>
</dbReference>
<dbReference type="EMBL" id="JAHHUM010000357">
    <property type="protein sequence ID" value="KAK5620497.1"/>
    <property type="molecule type" value="Genomic_DNA"/>
</dbReference>
<dbReference type="PANTHER" id="PTHR20873">
    <property type="entry name" value="L-SERYL-TRNA(SEC) KINASE"/>
    <property type="match status" value="1"/>
</dbReference>
<evidence type="ECO:0000256" key="1">
    <source>
        <dbReference type="ARBA" id="ARBA00022741"/>
    </source>
</evidence>
<dbReference type="Proteomes" id="UP001311232">
    <property type="component" value="Unassembled WGS sequence"/>
</dbReference>
<proteinExistence type="predicted"/>
<gene>
    <name evidence="3" type="ORF">CRENBAI_023155</name>
</gene>
<keyword evidence="2" id="KW-0067">ATP-binding</keyword>
<keyword evidence="1" id="KW-0547">Nucleotide-binding</keyword>
<keyword evidence="4" id="KW-1185">Reference proteome</keyword>
<evidence type="ECO:0000256" key="2">
    <source>
        <dbReference type="ARBA" id="ARBA00022840"/>
    </source>
</evidence>
<dbReference type="GO" id="GO:0005524">
    <property type="term" value="F:ATP binding"/>
    <property type="evidence" value="ECO:0007669"/>
    <property type="project" value="UniProtKB-KW"/>
</dbReference>
<dbReference type="InterPro" id="IPR013641">
    <property type="entry name" value="KTI12/PSTK"/>
</dbReference>
<evidence type="ECO:0008006" key="5">
    <source>
        <dbReference type="Google" id="ProtNLM"/>
    </source>
</evidence>
<dbReference type="Pfam" id="PF08433">
    <property type="entry name" value="KTI12"/>
    <property type="match status" value="1"/>
</dbReference>
<accession>A0AAV9SGS7</accession>
<sequence>MAAAVSQRVLRAPACLCVICGLPGAGKSTLTHRVLGTAAEHGWKAAVVSYDELIPEQAYYTEVEEDGVKLKDMHTNWKSHRQAVLQCIKQFLEWPEVVVKLPSSPLIHGAAWQLCVQPLLQPEELNTDGTPLLFLLDDNFYYQSMRHEVYQLARKLSLGFCQVYLQCDLETCISRNQSRPRPTPVKVIMEMEKRLECPNPHKNPWEFQSISLNSTNDVSKSDIQRVIELISMALNNPLSPAEENTEQKEADRLKCAMSVVHQADQACRRLISEAMKTARENQLPSEHMRVLAARLNECKATFLLDLRKQFLQEVRFLQEEEVNVAQVVKRAVDSVFDDKKNEILSQLIIIHKTM</sequence>
<dbReference type="PANTHER" id="PTHR20873:SF0">
    <property type="entry name" value="L-SERYL-TRNA(SEC) KINASE"/>
    <property type="match status" value="1"/>
</dbReference>